<gene>
    <name evidence="7" type="ORF">SAMN05216389_101361</name>
</gene>
<dbReference type="RefSeq" id="WP_090866205.1">
    <property type="nucleotide sequence ID" value="NZ_FOHE01000001.1"/>
</dbReference>
<dbReference type="STRING" id="930131.SAMN05216389_101361"/>
<evidence type="ECO:0000256" key="5">
    <source>
        <dbReference type="ARBA" id="ARBA00023136"/>
    </source>
</evidence>
<evidence type="ECO:0000313" key="8">
    <source>
        <dbReference type="Proteomes" id="UP000198618"/>
    </source>
</evidence>
<dbReference type="Proteomes" id="UP000198618">
    <property type="component" value="Unassembled WGS sequence"/>
</dbReference>
<dbReference type="OrthoDB" id="2806316at2"/>
<feature type="transmembrane region" description="Helical" evidence="6">
    <location>
        <begin position="14"/>
        <end position="34"/>
    </location>
</feature>
<dbReference type="InterPro" id="IPR019108">
    <property type="entry name" value="Caa3_assmbl_CtaG-rel"/>
</dbReference>
<feature type="transmembrane region" description="Helical" evidence="6">
    <location>
        <begin position="177"/>
        <end position="196"/>
    </location>
</feature>
<feature type="transmembrane region" description="Helical" evidence="6">
    <location>
        <begin position="113"/>
        <end position="133"/>
    </location>
</feature>
<keyword evidence="2" id="KW-1003">Cell membrane</keyword>
<proteinExistence type="predicted"/>
<keyword evidence="4 6" id="KW-1133">Transmembrane helix</keyword>
<dbReference type="Pfam" id="PF09678">
    <property type="entry name" value="Caa3_CtaG"/>
    <property type="match status" value="1"/>
</dbReference>
<name>A0A1H9YEV0_9BACI</name>
<protein>
    <submittedName>
        <fullName evidence="7">Putative membrane protein</fullName>
    </submittedName>
</protein>
<evidence type="ECO:0000256" key="6">
    <source>
        <dbReference type="SAM" id="Phobius"/>
    </source>
</evidence>
<evidence type="ECO:0000313" key="7">
    <source>
        <dbReference type="EMBL" id="SES67514.1"/>
    </source>
</evidence>
<keyword evidence="8" id="KW-1185">Reference proteome</keyword>
<dbReference type="EMBL" id="FOHE01000001">
    <property type="protein sequence ID" value="SES67514.1"/>
    <property type="molecule type" value="Genomic_DNA"/>
</dbReference>
<keyword evidence="3 6" id="KW-0812">Transmembrane</keyword>
<feature type="transmembrane region" description="Helical" evidence="6">
    <location>
        <begin position="245"/>
        <end position="264"/>
    </location>
</feature>
<keyword evidence="5 6" id="KW-0472">Membrane</keyword>
<dbReference type="AlphaFoldDB" id="A0A1H9YEV0"/>
<reference evidence="7 8" key="1">
    <citation type="submission" date="2016-10" db="EMBL/GenBank/DDBJ databases">
        <authorList>
            <person name="de Groot N.N."/>
        </authorList>
    </citation>
    <scope>NUCLEOTIDE SEQUENCE [LARGE SCALE GENOMIC DNA]</scope>
    <source>
        <strain evidence="7 8">IBRC-M 10780</strain>
    </source>
</reference>
<feature type="transmembrane region" description="Helical" evidence="6">
    <location>
        <begin position="145"/>
        <end position="165"/>
    </location>
</feature>
<evidence type="ECO:0000256" key="2">
    <source>
        <dbReference type="ARBA" id="ARBA00022475"/>
    </source>
</evidence>
<evidence type="ECO:0000256" key="1">
    <source>
        <dbReference type="ARBA" id="ARBA00004651"/>
    </source>
</evidence>
<accession>A0A1H9YEV0</accession>
<sequence>MLDIILDEFHFSSLWNGGIFLFICFAAIIYLFLLPQDKRHTIWKSILFLVGLVSIFVAIGSPINIIGRIEFSTHVVQLILLLFIAPVLLILGRKQKAIDQLLTISPLEKIMQFVMHPIFTLGLFIILFYGYHIPAVFDQARIDLFWNYFYMFGLFLAAIFMWLPVLSSKRFAVKRKVLYVSWMVFLMLPFCLLLWLSNESFYNLYTDMRSFVAAMELCLPPGESLSPEYFELLLPFDPVGEQKQGGIILFLFQLILWITTTIILRRRT</sequence>
<evidence type="ECO:0000256" key="3">
    <source>
        <dbReference type="ARBA" id="ARBA00022692"/>
    </source>
</evidence>
<organism evidence="7 8">
    <name type="scientific">Oceanobacillus limi</name>
    <dbReference type="NCBI Taxonomy" id="930131"/>
    <lineage>
        <taxon>Bacteria</taxon>
        <taxon>Bacillati</taxon>
        <taxon>Bacillota</taxon>
        <taxon>Bacilli</taxon>
        <taxon>Bacillales</taxon>
        <taxon>Bacillaceae</taxon>
        <taxon>Oceanobacillus</taxon>
    </lineage>
</organism>
<comment type="subcellular location">
    <subcellularLocation>
        <location evidence="1">Cell membrane</location>
        <topology evidence="1">Multi-pass membrane protein</topology>
    </subcellularLocation>
</comment>
<feature type="transmembrane region" description="Helical" evidence="6">
    <location>
        <begin position="71"/>
        <end position="92"/>
    </location>
</feature>
<evidence type="ECO:0000256" key="4">
    <source>
        <dbReference type="ARBA" id="ARBA00022989"/>
    </source>
</evidence>
<dbReference type="GO" id="GO:0005886">
    <property type="term" value="C:plasma membrane"/>
    <property type="evidence" value="ECO:0007669"/>
    <property type="project" value="UniProtKB-SubCell"/>
</dbReference>
<feature type="transmembrane region" description="Helical" evidence="6">
    <location>
        <begin position="46"/>
        <end position="65"/>
    </location>
</feature>